<name>A0A3B1KH01_ASTMX</name>
<protein>
    <submittedName>
        <fullName evidence="1">Uncharacterized protein</fullName>
    </submittedName>
</protein>
<dbReference type="InParanoid" id="A0A3B1KH01"/>
<organism evidence="1 2">
    <name type="scientific">Astyanax mexicanus</name>
    <name type="common">Blind cave fish</name>
    <name type="synonym">Astyanax fasciatus mexicanus</name>
    <dbReference type="NCBI Taxonomy" id="7994"/>
    <lineage>
        <taxon>Eukaryota</taxon>
        <taxon>Metazoa</taxon>
        <taxon>Chordata</taxon>
        <taxon>Craniata</taxon>
        <taxon>Vertebrata</taxon>
        <taxon>Euteleostomi</taxon>
        <taxon>Actinopterygii</taxon>
        <taxon>Neopterygii</taxon>
        <taxon>Teleostei</taxon>
        <taxon>Ostariophysi</taxon>
        <taxon>Characiformes</taxon>
        <taxon>Characoidei</taxon>
        <taxon>Acestrorhamphidae</taxon>
        <taxon>Acestrorhamphinae</taxon>
        <taxon>Astyanax</taxon>
    </lineage>
</organism>
<sequence>NTTFKICSPSVPHIYIPRLHGEQQGHTFFLTEPITSITHTNIHTYTHIHTLYLQLEKQISCVRVYMRRTHRNGSLTSLYPPMIMCCFRLKGLRGIGKERQHCY</sequence>
<dbReference type="AlphaFoldDB" id="A0A3B1KH01"/>
<accession>A0A3B1KH01</accession>
<evidence type="ECO:0000313" key="1">
    <source>
        <dbReference type="Ensembl" id="ENSAMXP00000053300.1"/>
    </source>
</evidence>
<reference evidence="2" key="1">
    <citation type="submission" date="2013-03" db="EMBL/GenBank/DDBJ databases">
        <authorList>
            <person name="Jeffery W."/>
            <person name="Warren W."/>
            <person name="Wilson R.K."/>
        </authorList>
    </citation>
    <scope>NUCLEOTIDE SEQUENCE</scope>
    <source>
        <strain evidence="2">female</strain>
    </source>
</reference>
<dbReference type="Ensembl" id="ENSAMXT00000042075.1">
    <property type="protein sequence ID" value="ENSAMXP00000053300.1"/>
    <property type="gene ID" value="ENSAMXG00000040553.1"/>
</dbReference>
<reference evidence="1" key="4">
    <citation type="submission" date="2025-09" db="UniProtKB">
        <authorList>
            <consortium name="Ensembl"/>
        </authorList>
    </citation>
    <scope>IDENTIFICATION</scope>
</reference>
<reference evidence="2" key="2">
    <citation type="journal article" date="2014" name="Nat. Commun.">
        <title>The cavefish genome reveals candidate genes for eye loss.</title>
        <authorList>
            <person name="McGaugh S.E."/>
            <person name="Gross J.B."/>
            <person name="Aken B."/>
            <person name="Blin M."/>
            <person name="Borowsky R."/>
            <person name="Chalopin D."/>
            <person name="Hinaux H."/>
            <person name="Jeffery W.R."/>
            <person name="Keene A."/>
            <person name="Ma L."/>
            <person name="Minx P."/>
            <person name="Murphy D."/>
            <person name="O'Quin K.E."/>
            <person name="Retaux S."/>
            <person name="Rohner N."/>
            <person name="Searle S.M."/>
            <person name="Stahl B.A."/>
            <person name="Tabin C."/>
            <person name="Volff J.N."/>
            <person name="Yoshizawa M."/>
            <person name="Warren W.C."/>
        </authorList>
    </citation>
    <scope>NUCLEOTIDE SEQUENCE [LARGE SCALE GENOMIC DNA]</scope>
    <source>
        <strain evidence="2">female</strain>
    </source>
</reference>
<proteinExistence type="predicted"/>
<dbReference type="Proteomes" id="UP000018467">
    <property type="component" value="Unassembled WGS sequence"/>
</dbReference>
<evidence type="ECO:0000313" key="2">
    <source>
        <dbReference type="Proteomes" id="UP000018467"/>
    </source>
</evidence>
<keyword evidence="2" id="KW-1185">Reference proteome</keyword>
<reference evidence="1" key="3">
    <citation type="submission" date="2025-08" db="UniProtKB">
        <authorList>
            <consortium name="Ensembl"/>
        </authorList>
    </citation>
    <scope>IDENTIFICATION</scope>
</reference>